<evidence type="ECO:0000313" key="2">
    <source>
        <dbReference type="EMBL" id="OHA00647.1"/>
    </source>
</evidence>
<keyword evidence="1" id="KW-0472">Membrane</keyword>
<evidence type="ECO:0000256" key="1">
    <source>
        <dbReference type="SAM" id="Phobius"/>
    </source>
</evidence>
<dbReference type="Proteomes" id="UP000178710">
    <property type="component" value="Unassembled WGS sequence"/>
</dbReference>
<reference evidence="2 3" key="1">
    <citation type="journal article" date="2016" name="Nat. Commun.">
        <title>Thousands of microbial genomes shed light on interconnected biogeochemical processes in an aquifer system.</title>
        <authorList>
            <person name="Anantharaman K."/>
            <person name="Brown C.T."/>
            <person name="Hug L.A."/>
            <person name="Sharon I."/>
            <person name="Castelle C.J."/>
            <person name="Probst A.J."/>
            <person name="Thomas B.C."/>
            <person name="Singh A."/>
            <person name="Wilkins M.J."/>
            <person name="Karaoz U."/>
            <person name="Brodie E.L."/>
            <person name="Williams K.H."/>
            <person name="Hubbard S.S."/>
            <person name="Banfield J.F."/>
        </authorList>
    </citation>
    <scope>NUCLEOTIDE SEQUENCE [LARGE SCALE GENOMIC DNA]</scope>
</reference>
<dbReference type="EMBL" id="MHQK01000052">
    <property type="protein sequence ID" value="OHA00647.1"/>
    <property type="molecule type" value="Genomic_DNA"/>
</dbReference>
<feature type="transmembrane region" description="Helical" evidence="1">
    <location>
        <begin position="75"/>
        <end position="94"/>
    </location>
</feature>
<feature type="transmembrane region" description="Helical" evidence="1">
    <location>
        <begin position="121"/>
        <end position="139"/>
    </location>
</feature>
<accession>A0A1G2KMG8</accession>
<sequence length="140" mass="13825">MRRLGGALIFIGVAVLVAGIFDAYGRASADSVDRAPSLITLGVGVFLMIAGLAIDLLAERRRTARSRAYQGRQRLGVVILLVSALATSACAGLGPHAQQGLLLGGGGGALIGYGLTGDGKIAGLGAGLGAIGGLTIGSVK</sequence>
<keyword evidence="1" id="KW-0812">Transmembrane</keyword>
<comment type="caution">
    <text evidence="2">The sequence shown here is derived from an EMBL/GenBank/DDBJ whole genome shotgun (WGS) entry which is preliminary data.</text>
</comment>
<protein>
    <submittedName>
        <fullName evidence="2">Uncharacterized protein</fullName>
    </submittedName>
</protein>
<evidence type="ECO:0000313" key="3">
    <source>
        <dbReference type="Proteomes" id="UP000178710"/>
    </source>
</evidence>
<feature type="transmembrane region" description="Helical" evidence="1">
    <location>
        <begin position="35"/>
        <end position="54"/>
    </location>
</feature>
<proteinExistence type="predicted"/>
<keyword evidence="1" id="KW-1133">Transmembrane helix</keyword>
<gene>
    <name evidence="2" type="ORF">A3C12_02035</name>
</gene>
<dbReference type="AlphaFoldDB" id="A0A1G2KMG8"/>
<name>A0A1G2KMG8_9BACT</name>
<organism evidence="2 3">
    <name type="scientific">Candidatus Sungbacteria bacterium RIFCSPHIGHO2_02_FULL_49_20</name>
    <dbReference type="NCBI Taxonomy" id="1802272"/>
    <lineage>
        <taxon>Bacteria</taxon>
        <taxon>Candidatus Sungiibacteriota</taxon>
    </lineage>
</organism>